<reference evidence="4 5" key="1">
    <citation type="submission" date="2023-04" db="EMBL/GenBank/DDBJ databases">
        <title>Genome of Basidiobolus ranarum AG-B5.</title>
        <authorList>
            <person name="Stajich J.E."/>
            <person name="Carter-House D."/>
            <person name="Gryganskyi A."/>
        </authorList>
    </citation>
    <scope>NUCLEOTIDE SEQUENCE [LARGE SCALE GENOMIC DNA]</scope>
    <source>
        <strain evidence="4 5">AG-B5</strain>
    </source>
</reference>
<keyword evidence="1" id="KW-0547">Nucleotide-binding</keyword>
<dbReference type="Pfam" id="PF10431">
    <property type="entry name" value="ClpB_D2-small"/>
    <property type="match status" value="1"/>
</dbReference>
<dbReference type="InterPro" id="IPR019489">
    <property type="entry name" value="Clp_ATPase_C"/>
</dbReference>
<gene>
    <name evidence="4" type="ORF">K7432_016294</name>
</gene>
<sequence>MSDEASDLVLRLSYDPTYGARPVRRFLEKHLVTQLSRAILSGELMDHAVVYINVMNEEFTLHIDPKQVAMSD</sequence>
<evidence type="ECO:0000313" key="5">
    <source>
        <dbReference type="Proteomes" id="UP001479436"/>
    </source>
</evidence>
<accession>A0ABR2WEY0</accession>
<evidence type="ECO:0000259" key="3">
    <source>
        <dbReference type="SMART" id="SM01086"/>
    </source>
</evidence>
<dbReference type="EMBL" id="JASJQH010002600">
    <property type="protein sequence ID" value="KAK9760065.1"/>
    <property type="molecule type" value="Genomic_DNA"/>
</dbReference>
<evidence type="ECO:0000256" key="1">
    <source>
        <dbReference type="ARBA" id="ARBA00022741"/>
    </source>
</evidence>
<protein>
    <recommendedName>
        <fullName evidence="3">Clp ATPase C-terminal domain-containing protein</fullName>
    </recommendedName>
</protein>
<dbReference type="Proteomes" id="UP001479436">
    <property type="component" value="Unassembled WGS sequence"/>
</dbReference>
<evidence type="ECO:0000313" key="4">
    <source>
        <dbReference type="EMBL" id="KAK9760065.1"/>
    </source>
</evidence>
<keyword evidence="2" id="KW-0067">ATP-binding</keyword>
<dbReference type="SMART" id="SM01086">
    <property type="entry name" value="ClpB_D2-small"/>
    <property type="match status" value="1"/>
</dbReference>
<keyword evidence="5" id="KW-1185">Reference proteome</keyword>
<proteinExistence type="predicted"/>
<organism evidence="4 5">
    <name type="scientific">Basidiobolus ranarum</name>
    <dbReference type="NCBI Taxonomy" id="34480"/>
    <lineage>
        <taxon>Eukaryota</taxon>
        <taxon>Fungi</taxon>
        <taxon>Fungi incertae sedis</taxon>
        <taxon>Zoopagomycota</taxon>
        <taxon>Entomophthoromycotina</taxon>
        <taxon>Basidiobolomycetes</taxon>
        <taxon>Basidiobolales</taxon>
        <taxon>Basidiobolaceae</taxon>
        <taxon>Basidiobolus</taxon>
    </lineage>
</organism>
<evidence type="ECO:0000256" key="2">
    <source>
        <dbReference type="ARBA" id="ARBA00022840"/>
    </source>
</evidence>
<name>A0ABR2WEY0_9FUNG</name>
<comment type="caution">
    <text evidence="4">The sequence shown here is derived from an EMBL/GenBank/DDBJ whole genome shotgun (WGS) entry which is preliminary data.</text>
</comment>
<dbReference type="Gene3D" id="1.10.8.60">
    <property type="match status" value="1"/>
</dbReference>
<feature type="domain" description="Clp ATPase C-terminal" evidence="3">
    <location>
        <begin position="1"/>
        <end position="61"/>
    </location>
</feature>